<sequence>MYYTPEEGDPLGLGVHITRQHARVNVNMFVARLAEEIGHTAFLGAFNAHREEAMILLETIVHWKCADPEEFAEVAAQITIHAPLQTKDCLCPLPGGSWGSPQAKWEKHKDLWVILTNHEIPGVQELARKAHSQMRIVDGGEGPEPITE</sequence>
<name>A0A9P5B756_9HYPO</name>
<organism evidence="1 2">
    <name type="scientific">Fusarium agapanthi</name>
    <dbReference type="NCBI Taxonomy" id="1803897"/>
    <lineage>
        <taxon>Eukaryota</taxon>
        <taxon>Fungi</taxon>
        <taxon>Dikarya</taxon>
        <taxon>Ascomycota</taxon>
        <taxon>Pezizomycotina</taxon>
        <taxon>Sordariomycetes</taxon>
        <taxon>Hypocreomycetidae</taxon>
        <taxon>Hypocreales</taxon>
        <taxon>Nectriaceae</taxon>
        <taxon>Fusarium</taxon>
        <taxon>Fusarium fujikuroi species complex</taxon>
    </lineage>
</organism>
<reference evidence="1" key="1">
    <citation type="submission" date="2020-01" db="EMBL/GenBank/DDBJ databases">
        <title>Identification and distribution of gene clusters putatively required for synthesis of sphingolipid metabolism inhibitors in phylogenetically diverse species of the filamentous fungus Fusarium.</title>
        <authorList>
            <person name="Kim H.-S."/>
            <person name="Busman M."/>
            <person name="Brown D.W."/>
            <person name="Divon H."/>
            <person name="Uhlig S."/>
            <person name="Proctor R.H."/>
        </authorList>
    </citation>
    <scope>NUCLEOTIDE SEQUENCE</scope>
    <source>
        <strain evidence="1">NRRL 31653</strain>
    </source>
</reference>
<keyword evidence="2" id="KW-1185">Reference proteome</keyword>
<dbReference type="EMBL" id="LUFC02000450">
    <property type="protein sequence ID" value="KAF4497202.1"/>
    <property type="molecule type" value="Genomic_DNA"/>
</dbReference>
<dbReference type="AlphaFoldDB" id="A0A9P5B756"/>
<protein>
    <submittedName>
        <fullName evidence="1">Uncharacterized protein</fullName>
    </submittedName>
</protein>
<accession>A0A9P5B756</accession>
<comment type="caution">
    <text evidence="1">The sequence shown here is derived from an EMBL/GenBank/DDBJ whole genome shotgun (WGS) entry which is preliminary data.</text>
</comment>
<gene>
    <name evidence="1" type="ORF">FAGAP_6623</name>
</gene>
<proteinExistence type="predicted"/>
<evidence type="ECO:0000313" key="1">
    <source>
        <dbReference type="EMBL" id="KAF4497202.1"/>
    </source>
</evidence>
<dbReference type="Proteomes" id="UP000737391">
    <property type="component" value="Unassembled WGS sequence"/>
</dbReference>
<dbReference type="OrthoDB" id="5099635at2759"/>
<evidence type="ECO:0000313" key="2">
    <source>
        <dbReference type="Proteomes" id="UP000737391"/>
    </source>
</evidence>